<dbReference type="EMBL" id="FNOI01000004">
    <property type="protein sequence ID" value="SDX08622.1"/>
    <property type="molecule type" value="Genomic_DNA"/>
</dbReference>
<dbReference type="InterPro" id="IPR036388">
    <property type="entry name" value="WH-like_DNA-bd_sf"/>
</dbReference>
<name>A0A1H2YTV0_9RHOB</name>
<keyword evidence="3" id="KW-1185">Reference proteome</keyword>
<dbReference type="Gene3D" id="1.10.10.10">
    <property type="entry name" value="Winged helix-like DNA-binding domain superfamily/Winged helix DNA-binding domain"/>
    <property type="match status" value="1"/>
</dbReference>
<feature type="region of interest" description="Disordered" evidence="1">
    <location>
        <begin position="97"/>
        <end position="131"/>
    </location>
</feature>
<dbReference type="RefSeq" id="WP_089947101.1">
    <property type="nucleotide sequence ID" value="NZ_FNOI01000004.1"/>
</dbReference>
<reference evidence="3" key="1">
    <citation type="submission" date="2016-10" db="EMBL/GenBank/DDBJ databases">
        <authorList>
            <person name="Varghese N."/>
            <person name="Submissions S."/>
        </authorList>
    </citation>
    <scope>NUCLEOTIDE SEQUENCE [LARGE SCALE GENOMIC DNA]</scope>
    <source>
        <strain evidence="3">DSM 26922</strain>
    </source>
</reference>
<organism evidence="2 3">
    <name type="scientific">Litoreibacter albidus</name>
    <dbReference type="NCBI Taxonomy" id="670155"/>
    <lineage>
        <taxon>Bacteria</taxon>
        <taxon>Pseudomonadati</taxon>
        <taxon>Pseudomonadota</taxon>
        <taxon>Alphaproteobacteria</taxon>
        <taxon>Rhodobacterales</taxon>
        <taxon>Roseobacteraceae</taxon>
        <taxon>Litoreibacter</taxon>
    </lineage>
</organism>
<protein>
    <submittedName>
        <fullName evidence="2">Helix-turn-helix domain-containing protein</fullName>
    </submittedName>
</protein>
<gene>
    <name evidence="2" type="ORF">SAMN04488001_2321</name>
</gene>
<dbReference type="AlphaFoldDB" id="A0A1H2YTV0"/>
<proteinExistence type="predicted"/>
<evidence type="ECO:0000313" key="3">
    <source>
        <dbReference type="Proteomes" id="UP000199441"/>
    </source>
</evidence>
<dbReference type="OrthoDB" id="7862895at2"/>
<dbReference type="Pfam" id="PF13730">
    <property type="entry name" value="HTH_36"/>
    <property type="match status" value="1"/>
</dbReference>
<evidence type="ECO:0000256" key="1">
    <source>
        <dbReference type="SAM" id="MobiDB-lite"/>
    </source>
</evidence>
<dbReference type="Proteomes" id="UP000199441">
    <property type="component" value="Unassembled WGS sequence"/>
</dbReference>
<accession>A0A1H2YTV0</accession>
<sequence>MDSLTKKGQYPNSWNKRRFDWKKDLNRSFELSRSAKQCGNVLCDQFVGRETGQCWPSNKTLAKAMRVGVRSIQRYIKELIEQGWLQEVNIPRRRRTLQIASPKQAKHDSEGDTEGDSHRSRMSSEGDSTVAPYIEPSKNQVELANSNAALSWHPVGESEPSIIAQWKAYLTSAGYEDVDAVLLLVKIGDAYRLPCRYPKSSEQDQIGYKLFFARVLASNGRCVC</sequence>
<feature type="compositionally biased region" description="Basic and acidic residues" evidence="1">
    <location>
        <begin position="105"/>
        <end position="124"/>
    </location>
</feature>
<evidence type="ECO:0000313" key="2">
    <source>
        <dbReference type="EMBL" id="SDX08622.1"/>
    </source>
</evidence>
<dbReference type="STRING" id="670155.SAMN04488001_2321"/>